<dbReference type="InterPro" id="IPR002933">
    <property type="entry name" value="Peptidase_M20"/>
</dbReference>
<dbReference type="SUPFAM" id="SSF53187">
    <property type="entry name" value="Zn-dependent exopeptidases"/>
    <property type="match status" value="1"/>
</dbReference>
<reference evidence="3 4" key="1">
    <citation type="submission" date="2019-07" db="EMBL/GenBank/DDBJ databases">
        <title>Genomic Encyclopedia of Archaeal and Bacterial Type Strains, Phase II (KMG-II): from individual species to whole genera.</title>
        <authorList>
            <person name="Goeker M."/>
        </authorList>
    </citation>
    <scope>NUCLEOTIDE SEQUENCE [LARGE SCALE GENOMIC DNA]</scope>
    <source>
        <strain evidence="3 4">DSM 17527</strain>
    </source>
</reference>
<dbReference type="PANTHER" id="PTHR11014:SF98">
    <property type="entry name" value="N-ACETYLDIAMINOPIMELATE DEACETYLASE"/>
    <property type="match status" value="1"/>
</dbReference>
<keyword evidence="2" id="KW-0464">Manganese</keyword>
<dbReference type="EMBL" id="VNHU01000003">
    <property type="protein sequence ID" value="TYP75279.1"/>
    <property type="molecule type" value="Genomic_DNA"/>
</dbReference>
<dbReference type="Gene3D" id="3.30.70.360">
    <property type="match status" value="1"/>
</dbReference>
<sequence>MKLKLTLLALLFTVRILSSQSNKNTHHYQQIVEQTDDIYDILVKVRRDFHVNPEISKQEKRTSKIVAEYLRDLGLEVKTNIGGNGVVGILEGDKKGQKIAWRADMDAIKTDEPDVVSFASKNKGIRHICGHDIHTTIGLGIANVLSQQKENLEGTVYFIFQPAEETFTGAKDMIADGLFDMIKPDEIYGLHIGPEAAGTINYKSNELFAYTKTLNVKFKPNADEKELENFMNSILKGYVRNISQDGSPWDIINKISDPTIGLANKETIFKDYFILQGARLHKDADKSVTSYNASFLETDIRQVNSLPIKIKRQLLNSEFKDAFISIGYSKDYAGSPMNNPNLTKIAAQTIASFYNKEMIKPLYGQVPYFGEDFMFYQQKVPGVFFFLGGSNSEKGINAMPHSPNFAVDEKTIKYGVQCFASLIFERVNNGEIK</sequence>
<comment type="caution">
    <text evidence="3">The sequence shown here is derived from an EMBL/GenBank/DDBJ whole genome shotgun (WGS) entry which is preliminary data.</text>
</comment>
<dbReference type="Gene3D" id="3.40.630.10">
    <property type="entry name" value="Zn peptidases"/>
    <property type="match status" value="1"/>
</dbReference>
<comment type="cofactor">
    <cofactor evidence="2">
        <name>Mn(2+)</name>
        <dbReference type="ChEBI" id="CHEBI:29035"/>
    </cofactor>
    <text evidence="2">The Mn(2+) ion enhances activity.</text>
</comment>
<name>A0A5S5C7X8_9FLAO</name>
<accession>A0A5S5C7X8</accession>
<dbReference type="AlphaFoldDB" id="A0A5S5C7X8"/>
<feature type="binding site" evidence="2">
    <location>
        <position position="191"/>
    </location>
    <ligand>
        <name>Mn(2+)</name>
        <dbReference type="ChEBI" id="CHEBI:29035"/>
        <label>2</label>
    </ligand>
</feature>
<dbReference type="GO" id="GO:0046872">
    <property type="term" value="F:metal ion binding"/>
    <property type="evidence" value="ECO:0007669"/>
    <property type="project" value="UniProtKB-KW"/>
</dbReference>
<feature type="binding site" evidence="2">
    <location>
        <position position="129"/>
    </location>
    <ligand>
        <name>Mn(2+)</name>
        <dbReference type="ChEBI" id="CHEBI:29035"/>
        <label>2</label>
    </ligand>
</feature>
<dbReference type="Pfam" id="PF01546">
    <property type="entry name" value="Peptidase_M20"/>
    <property type="match status" value="1"/>
</dbReference>
<organism evidence="3 4">
    <name type="scientific">Aquimarina intermedia</name>
    <dbReference type="NCBI Taxonomy" id="350814"/>
    <lineage>
        <taxon>Bacteria</taxon>
        <taxon>Pseudomonadati</taxon>
        <taxon>Bacteroidota</taxon>
        <taxon>Flavobacteriia</taxon>
        <taxon>Flavobacteriales</taxon>
        <taxon>Flavobacteriaceae</taxon>
        <taxon>Aquimarina</taxon>
    </lineage>
</organism>
<evidence type="ECO:0000313" key="3">
    <source>
        <dbReference type="EMBL" id="TYP75279.1"/>
    </source>
</evidence>
<keyword evidence="1 3" id="KW-0378">Hydrolase</keyword>
<evidence type="ECO:0000256" key="2">
    <source>
        <dbReference type="PIRSR" id="PIRSR005962-1"/>
    </source>
</evidence>
<feature type="binding site" evidence="2">
    <location>
        <position position="131"/>
    </location>
    <ligand>
        <name>Mn(2+)</name>
        <dbReference type="ChEBI" id="CHEBI:29035"/>
        <label>2</label>
    </ligand>
</feature>
<dbReference type="OrthoDB" id="9776731at2"/>
<gene>
    <name evidence="3" type="ORF">BD809_103343</name>
</gene>
<feature type="binding site" evidence="2">
    <location>
        <position position="401"/>
    </location>
    <ligand>
        <name>Mn(2+)</name>
        <dbReference type="ChEBI" id="CHEBI:29035"/>
        <label>2</label>
    </ligand>
</feature>
<dbReference type="GO" id="GO:0016787">
    <property type="term" value="F:hydrolase activity"/>
    <property type="evidence" value="ECO:0007669"/>
    <property type="project" value="UniProtKB-KW"/>
</dbReference>
<dbReference type="PIRSF" id="PIRSF005962">
    <property type="entry name" value="Pept_M20D_amidohydro"/>
    <property type="match status" value="1"/>
</dbReference>
<dbReference type="Proteomes" id="UP000324376">
    <property type="component" value="Unassembled WGS sequence"/>
</dbReference>
<evidence type="ECO:0000256" key="1">
    <source>
        <dbReference type="ARBA" id="ARBA00022801"/>
    </source>
</evidence>
<keyword evidence="2" id="KW-0479">Metal-binding</keyword>
<keyword evidence="4" id="KW-1185">Reference proteome</keyword>
<dbReference type="PANTHER" id="PTHR11014">
    <property type="entry name" value="PEPTIDASE M20 FAMILY MEMBER"/>
    <property type="match status" value="1"/>
</dbReference>
<proteinExistence type="predicted"/>
<dbReference type="InterPro" id="IPR017439">
    <property type="entry name" value="Amidohydrolase"/>
</dbReference>
<dbReference type="RefSeq" id="WP_148782265.1">
    <property type="nucleotide sequence ID" value="NZ_VNHU01000003.1"/>
</dbReference>
<dbReference type="NCBIfam" id="TIGR01891">
    <property type="entry name" value="amidohydrolases"/>
    <property type="match status" value="1"/>
</dbReference>
<evidence type="ECO:0000313" key="4">
    <source>
        <dbReference type="Proteomes" id="UP000324376"/>
    </source>
</evidence>
<feature type="binding site" evidence="2">
    <location>
        <position position="165"/>
    </location>
    <ligand>
        <name>Mn(2+)</name>
        <dbReference type="ChEBI" id="CHEBI:29035"/>
        <label>2</label>
    </ligand>
</feature>
<protein>
    <submittedName>
        <fullName evidence="3">Amidohydrolase</fullName>
    </submittedName>
</protein>